<evidence type="ECO:0000259" key="1">
    <source>
        <dbReference type="Pfam" id="PF08281"/>
    </source>
</evidence>
<dbReference type="GO" id="GO:0006352">
    <property type="term" value="P:DNA-templated transcription initiation"/>
    <property type="evidence" value="ECO:0007669"/>
    <property type="project" value="InterPro"/>
</dbReference>
<dbReference type="InterPro" id="IPR013249">
    <property type="entry name" value="RNA_pol_sigma70_r4_t2"/>
</dbReference>
<dbReference type="Gene3D" id="1.10.10.10">
    <property type="entry name" value="Winged helix-like DNA-binding domain superfamily/Winged helix DNA-binding domain"/>
    <property type="match status" value="1"/>
</dbReference>
<dbReference type="InterPro" id="IPR036388">
    <property type="entry name" value="WH-like_DNA-bd_sf"/>
</dbReference>
<dbReference type="OrthoDB" id="9797134at2"/>
<keyword evidence="3" id="KW-1185">Reference proteome</keyword>
<dbReference type="Pfam" id="PF08281">
    <property type="entry name" value="Sigma70_r4_2"/>
    <property type="match status" value="1"/>
</dbReference>
<evidence type="ECO:0000313" key="3">
    <source>
        <dbReference type="Proteomes" id="UP000318995"/>
    </source>
</evidence>
<dbReference type="GO" id="GO:0016987">
    <property type="term" value="F:sigma factor activity"/>
    <property type="evidence" value="ECO:0007669"/>
    <property type="project" value="InterPro"/>
</dbReference>
<proteinExistence type="predicted"/>
<evidence type="ECO:0000313" key="2">
    <source>
        <dbReference type="EMBL" id="TWT47192.1"/>
    </source>
</evidence>
<dbReference type="SUPFAM" id="SSF88659">
    <property type="entry name" value="Sigma3 and sigma4 domains of RNA polymerase sigma factors"/>
    <property type="match status" value="1"/>
</dbReference>
<dbReference type="EMBL" id="SJPH01000002">
    <property type="protein sequence ID" value="TWT47192.1"/>
    <property type="molecule type" value="Genomic_DNA"/>
</dbReference>
<accession>A0A5C5WC17</accession>
<gene>
    <name evidence="2" type="ORF">Pla111_08040</name>
</gene>
<sequence>MLLVGDEVAAHVESAIARVETTPGYTWSARLHALEDCVATLPERSRELLAGRYEEGESAEAISARIGLQPATVRKQLQRLREALAECIGLRLRESTA</sequence>
<dbReference type="GO" id="GO:0003677">
    <property type="term" value="F:DNA binding"/>
    <property type="evidence" value="ECO:0007669"/>
    <property type="project" value="InterPro"/>
</dbReference>
<dbReference type="Proteomes" id="UP000318995">
    <property type="component" value="Unassembled WGS sequence"/>
</dbReference>
<reference evidence="2 3" key="1">
    <citation type="submission" date="2019-02" db="EMBL/GenBank/DDBJ databases">
        <title>Deep-cultivation of Planctomycetes and their phenomic and genomic characterization uncovers novel biology.</title>
        <authorList>
            <person name="Wiegand S."/>
            <person name="Jogler M."/>
            <person name="Boedeker C."/>
            <person name="Pinto D."/>
            <person name="Vollmers J."/>
            <person name="Rivas-Marin E."/>
            <person name="Kohn T."/>
            <person name="Peeters S.H."/>
            <person name="Heuer A."/>
            <person name="Rast P."/>
            <person name="Oberbeckmann S."/>
            <person name="Bunk B."/>
            <person name="Jeske O."/>
            <person name="Meyerdierks A."/>
            <person name="Storesund J.E."/>
            <person name="Kallscheuer N."/>
            <person name="Luecker S."/>
            <person name="Lage O.M."/>
            <person name="Pohl T."/>
            <person name="Merkel B.J."/>
            <person name="Hornburger P."/>
            <person name="Mueller R.-W."/>
            <person name="Bruemmer F."/>
            <person name="Labrenz M."/>
            <person name="Spormann A.M."/>
            <person name="Op Den Camp H."/>
            <person name="Overmann J."/>
            <person name="Amann R."/>
            <person name="Jetten M.S.M."/>
            <person name="Mascher T."/>
            <person name="Medema M.H."/>
            <person name="Devos D.P."/>
            <person name="Kaster A.-K."/>
            <person name="Ovreas L."/>
            <person name="Rohde M."/>
            <person name="Galperin M.Y."/>
            <person name="Jogler C."/>
        </authorList>
    </citation>
    <scope>NUCLEOTIDE SEQUENCE [LARGE SCALE GENOMIC DNA]</scope>
    <source>
        <strain evidence="2 3">Pla111</strain>
    </source>
</reference>
<organism evidence="2 3">
    <name type="scientific">Botrimarina hoheduenensis</name>
    <dbReference type="NCBI Taxonomy" id="2528000"/>
    <lineage>
        <taxon>Bacteria</taxon>
        <taxon>Pseudomonadati</taxon>
        <taxon>Planctomycetota</taxon>
        <taxon>Planctomycetia</taxon>
        <taxon>Pirellulales</taxon>
        <taxon>Lacipirellulaceae</taxon>
        <taxon>Botrimarina</taxon>
    </lineage>
</organism>
<dbReference type="AlphaFoldDB" id="A0A5C5WC17"/>
<comment type="caution">
    <text evidence="2">The sequence shown here is derived from an EMBL/GenBank/DDBJ whole genome shotgun (WGS) entry which is preliminary data.</text>
</comment>
<protein>
    <submittedName>
        <fullName evidence="2">RNA polymerase sigma factor</fullName>
    </submittedName>
</protein>
<dbReference type="InterPro" id="IPR013324">
    <property type="entry name" value="RNA_pol_sigma_r3/r4-like"/>
</dbReference>
<feature type="domain" description="RNA polymerase sigma factor 70 region 4 type 2" evidence="1">
    <location>
        <begin position="32"/>
        <end position="84"/>
    </location>
</feature>
<name>A0A5C5WC17_9BACT</name>